<protein>
    <recommendedName>
        <fullName evidence="2">histidine kinase</fullName>
        <ecNumber evidence="2">2.7.13.3</ecNumber>
    </recommendedName>
</protein>
<dbReference type="PANTHER" id="PTHR43547:SF2">
    <property type="entry name" value="HYBRID SIGNAL TRANSDUCTION HISTIDINE KINASE C"/>
    <property type="match status" value="1"/>
</dbReference>
<dbReference type="CDD" id="cd00075">
    <property type="entry name" value="HATPase"/>
    <property type="match status" value="1"/>
</dbReference>
<dbReference type="SUPFAM" id="SSF47384">
    <property type="entry name" value="Homodimeric domain of signal transducing histidine kinase"/>
    <property type="match status" value="1"/>
</dbReference>
<dbReference type="InterPro" id="IPR003594">
    <property type="entry name" value="HATPase_dom"/>
</dbReference>
<dbReference type="Gene3D" id="3.30.450.20">
    <property type="entry name" value="PAS domain"/>
    <property type="match status" value="1"/>
</dbReference>
<feature type="domain" description="Histidine kinase" evidence="5">
    <location>
        <begin position="308"/>
        <end position="522"/>
    </location>
</feature>
<evidence type="ECO:0000313" key="7">
    <source>
        <dbReference type="EMBL" id="MDY0747647.1"/>
    </source>
</evidence>
<dbReference type="InterPro" id="IPR035965">
    <property type="entry name" value="PAS-like_dom_sf"/>
</dbReference>
<dbReference type="Pfam" id="PF00072">
    <property type="entry name" value="Response_reg"/>
    <property type="match status" value="1"/>
</dbReference>
<dbReference type="InterPro" id="IPR013655">
    <property type="entry name" value="PAS_fold_3"/>
</dbReference>
<feature type="modified residue" description="4-aspartylphosphate" evidence="4">
    <location>
        <position position="592"/>
    </location>
</feature>
<dbReference type="Pfam" id="PF08447">
    <property type="entry name" value="PAS_3"/>
    <property type="match status" value="1"/>
</dbReference>
<dbReference type="InterPro" id="IPR036097">
    <property type="entry name" value="HisK_dim/P_sf"/>
</dbReference>
<dbReference type="CDD" id="cd00082">
    <property type="entry name" value="HisKA"/>
    <property type="match status" value="1"/>
</dbReference>
<dbReference type="RefSeq" id="WP_320425608.1">
    <property type="nucleotide sequence ID" value="NZ_JAXCLA010000008.1"/>
</dbReference>
<gene>
    <name evidence="7" type="ORF">SNE35_24305</name>
</gene>
<dbReference type="InterPro" id="IPR004358">
    <property type="entry name" value="Sig_transdc_His_kin-like_C"/>
</dbReference>
<evidence type="ECO:0000256" key="3">
    <source>
        <dbReference type="ARBA" id="ARBA00022553"/>
    </source>
</evidence>
<evidence type="ECO:0000256" key="1">
    <source>
        <dbReference type="ARBA" id="ARBA00000085"/>
    </source>
</evidence>
<dbReference type="SMART" id="SM00448">
    <property type="entry name" value="REC"/>
    <property type="match status" value="1"/>
</dbReference>
<keyword evidence="3 4" id="KW-0597">Phosphoprotein</keyword>
<keyword evidence="8" id="KW-1185">Reference proteome</keyword>
<dbReference type="Pfam" id="PF02518">
    <property type="entry name" value="HATPase_c"/>
    <property type="match status" value="1"/>
</dbReference>
<dbReference type="Gene3D" id="3.30.565.10">
    <property type="entry name" value="Histidine kinase-like ATPase, C-terminal domain"/>
    <property type="match status" value="1"/>
</dbReference>
<comment type="catalytic activity">
    <reaction evidence="1">
        <text>ATP + protein L-histidine = ADP + protein N-phospho-L-histidine.</text>
        <dbReference type="EC" id="2.7.13.3"/>
    </reaction>
</comment>
<evidence type="ECO:0000259" key="6">
    <source>
        <dbReference type="PROSITE" id="PS50110"/>
    </source>
</evidence>
<accession>A0ABU5DMX9</accession>
<dbReference type="SUPFAM" id="SSF55781">
    <property type="entry name" value="GAF domain-like"/>
    <property type="match status" value="1"/>
</dbReference>
<keyword evidence="7" id="KW-0067">ATP-binding</keyword>
<reference evidence="7 8" key="1">
    <citation type="submission" date="2023-11" db="EMBL/GenBank/DDBJ databases">
        <title>Paucibacter sp. nov., isolated from fresh soil in Korea.</title>
        <authorList>
            <person name="Le N.T.T."/>
        </authorList>
    </citation>
    <scope>NUCLEOTIDE SEQUENCE [LARGE SCALE GENOMIC DNA]</scope>
    <source>
        <strain evidence="7 8">R3-3</strain>
    </source>
</reference>
<dbReference type="SUPFAM" id="SSF52172">
    <property type="entry name" value="CheY-like"/>
    <property type="match status" value="1"/>
</dbReference>
<evidence type="ECO:0000256" key="4">
    <source>
        <dbReference type="PROSITE-ProRule" id="PRU00169"/>
    </source>
</evidence>
<dbReference type="EC" id="2.7.13.3" evidence="2"/>
<feature type="domain" description="Response regulatory" evidence="6">
    <location>
        <begin position="543"/>
        <end position="659"/>
    </location>
</feature>
<dbReference type="InterPro" id="IPR001789">
    <property type="entry name" value="Sig_transdc_resp-reg_receiver"/>
</dbReference>
<dbReference type="SMART" id="SM00388">
    <property type="entry name" value="HisKA"/>
    <property type="match status" value="1"/>
</dbReference>
<dbReference type="InterPro" id="IPR005467">
    <property type="entry name" value="His_kinase_dom"/>
</dbReference>
<organism evidence="7 8">
    <name type="scientific">Roseateles agri</name>
    <dbReference type="NCBI Taxonomy" id="3098619"/>
    <lineage>
        <taxon>Bacteria</taxon>
        <taxon>Pseudomonadati</taxon>
        <taxon>Pseudomonadota</taxon>
        <taxon>Betaproteobacteria</taxon>
        <taxon>Burkholderiales</taxon>
        <taxon>Sphaerotilaceae</taxon>
        <taxon>Roseateles</taxon>
    </lineage>
</organism>
<dbReference type="InterPro" id="IPR011006">
    <property type="entry name" value="CheY-like_superfamily"/>
</dbReference>
<dbReference type="SUPFAM" id="SSF55785">
    <property type="entry name" value="PYP-like sensor domain (PAS domain)"/>
    <property type="match status" value="1"/>
</dbReference>
<dbReference type="InterPro" id="IPR036890">
    <property type="entry name" value="HATPase_C_sf"/>
</dbReference>
<dbReference type="Pfam" id="PF00512">
    <property type="entry name" value="HisKA"/>
    <property type="match status" value="1"/>
</dbReference>
<dbReference type="PANTHER" id="PTHR43547">
    <property type="entry name" value="TWO-COMPONENT HISTIDINE KINASE"/>
    <property type="match status" value="1"/>
</dbReference>
<dbReference type="Proteomes" id="UP001285263">
    <property type="component" value="Unassembled WGS sequence"/>
</dbReference>
<name>A0ABU5DMX9_9BURK</name>
<evidence type="ECO:0000313" key="8">
    <source>
        <dbReference type="Proteomes" id="UP001285263"/>
    </source>
</evidence>
<dbReference type="Gene3D" id="1.10.287.130">
    <property type="match status" value="1"/>
</dbReference>
<dbReference type="SUPFAM" id="SSF55874">
    <property type="entry name" value="ATPase domain of HSP90 chaperone/DNA topoisomerase II/histidine kinase"/>
    <property type="match status" value="1"/>
</dbReference>
<dbReference type="InterPro" id="IPR003661">
    <property type="entry name" value="HisK_dim/P_dom"/>
</dbReference>
<sequence>MAFDLIHFARELLGLSGHEELLGCARRAAESATQQPAFASHVLPGRLWQQACVLAPEGTSSPAAVRSALYAIHRRILLEPRPLQLRRDDENETIVRALLPEGSAIELLAVPLLNGSGRPTGALVVGRPSGPEGAEAQRVVETIAALAGPAVETAWRHTQARWDQERLRLFSETTEESLWDWNVAQNEVWWGGNLEQLFGGRARVSKRPDWRRQRIHVDDVERVVASFDAGLVGSASSWSAEYRVRGVEDAMIHVREHVYFLREVNGTAYRAIGTVRDVSALQLLLQREIRARATAEHTNSVKDEFLAMLGHELRNPLAPIVSVTTLLERMGGVPPRPLEILRRQTQHLVRLVDDLLDVSRISSGKVELAWERVAVQSLAQRAVEMVQPLLEQRRHRLELNVAPGLEIGADVSRMTQVLSNLLANAAKYTEPGGLLQLLAREEKGEAVFRIRDNGIGIAAEFLPTVFDMFTQSRQALDRAQGGLGLGLSIVKNIVKLHGGTVEAKSEGAGRGTEVIVRLPPADPASELASGTALPTHAATTPRRVMIVDDNEDAAASLEAVLVASGHVVRVAHHPEQALSMFAAEAPDVALIDIGLPAMDGYELVSRMRWHAGAPSTRFVALTGYGLAADKARASAAGFDAHAVKPVWPGRLEFLIEQLTAGRLANI</sequence>
<evidence type="ECO:0000259" key="5">
    <source>
        <dbReference type="PROSITE" id="PS50109"/>
    </source>
</evidence>
<evidence type="ECO:0000256" key="2">
    <source>
        <dbReference type="ARBA" id="ARBA00012438"/>
    </source>
</evidence>
<dbReference type="PROSITE" id="PS50109">
    <property type="entry name" value="HIS_KIN"/>
    <property type="match status" value="1"/>
</dbReference>
<proteinExistence type="predicted"/>
<dbReference type="Gene3D" id="3.40.50.2300">
    <property type="match status" value="1"/>
</dbReference>
<keyword evidence="7" id="KW-0547">Nucleotide-binding</keyword>
<dbReference type="PRINTS" id="PR00344">
    <property type="entry name" value="BCTRLSENSOR"/>
</dbReference>
<dbReference type="SMART" id="SM00387">
    <property type="entry name" value="HATPase_c"/>
    <property type="match status" value="1"/>
</dbReference>
<dbReference type="EMBL" id="JAXCLA010000008">
    <property type="protein sequence ID" value="MDY0747647.1"/>
    <property type="molecule type" value="Genomic_DNA"/>
</dbReference>
<dbReference type="GO" id="GO:0005524">
    <property type="term" value="F:ATP binding"/>
    <property type="evidence" value="ECO:0007669"/>
    <property type="project" value="UniProtKB-KW"/>
</dbReference>
<comment type="caution">
    <text evidence="7">The sequence shown here is derived from an EMBL/GenBank/DDBJ whole genome shotgun (WGS) entry which is preliminary data.</text>
</comment>
<dbReference type="PROSITE" id="PS50110">
    <property type="entry name" value="RESPONSE_REGULATORY"/>
    <property type="match status" value="1"/>
</dbReference>